<gene>
    <name evidence="2" type="ORF">BIV57_12510</name>
</gene>
<comment type="caution">
    <text evidence="2">The sequence shown here is derived from an EMBL/GenBank/DDBJ whole genome shotgun (WGS) entry which is preliminary data.</text>
</comment>
<dbReference type="InterPro" id="IPR042070">
    <property type="entry name" value="PucR_C-HTH_sf"/>
</dbReference>
<evidence type="ECO:0000259" key="1">
    <source>
        <dbReference type="Pfam" id="PF13556"/>
    </source>
</evidence>
<dbReference type="RefSeq" id="WP_071656880.1">
    <property type="nucleotide sequence ID" value="NZ_MLCF01000062.1"/>
</dbReference>
<dbReference type="PANTHER" id="PTHR33744">
    <property type="entry name" value="CARBOHYDRATE DIACID REGULATOR"/>
    <property type="match status" value="1"/>
</dbReference>
<name>A0A1J7CBV8_9ACTN</name>
<dbReference type="STRING" id="1428644.BIV57_12510"/>
<dbReference type="OrthoDB" id="4534407at2"/>
<accession>A0A1J7CBV8</accession>
<evidence type="ECO:0000313" key="2">
    <source>
        <dbReference type="EMBL" id="OIV37146.1"/>
    </source>
</evidence>
<protein>
    <recommendedName>
        <fullName evidence="1">PucR C-terminal helix-turn-helix domain-containing protein</fullName>
    </recommendedName>
</protein>
<dbReference type="EMBL" id="MLCF01000062">
    <property type="protein sequence ID" value="OIV37146.1"/>
    <property type="molecule type" value="Genomic_DNA"/>
</dbReference>
<dbReference type="PANTHER" id="PTHR33744:SF17">
    <property type="entry name" value="CONSERVED PROTEIN"/>
    <property type="match status" value="1"/>
</dbReference>
<dbReference type="Proteomes" id="UP000243342">
    <property type="component" value="Unassembled WGS sequence"/>
</dbReference>
<reference evidence="2 3" key="1">
    <citation type="submission" date="2016-10" db="EMBL/GenBank/DDBJ databases">
        <title>Genome sequence of Streptomyces gilvigriseus MUSC 26.</title>
        <authorList>
            <person name="Lee L.-H."/>
            <person name="Ser H.-L."/>
        </authorList>
    </citation>
    <scope>NUCLEOTIDE SEQUENCE [LARGE SCALE GENOMIC DNA]</scope>
    <source>
        <strain evidence="2 3">MUSC 26</strain>
    </source>
</reference>
<proteinExistence type="predicted"/>
<dbReference type="Gene3D" id="1.10.10.2840">
    <property type="entry name" value="PucR C-terminal helix-turn-helix domain"/>
    <property type="match status" value="1"/>
</dbReference>
<dbReference type="InterPro" id="IPR051448">
    <property type="entry name" value="CdaR-like_regulators"/>
</dbReference>
<sequence>MADELQEIVDAAADLLGAPATLEDRDFHLVAYAAHEGPGGRTALDRVREESILAKRSTEEVRRLFEGYGIAAADHPVRIPPDPQQGLLGRLCLPVRWKAVTLGYLWLLDDAVRIGPALAAQAAPLCDRAALLMARQARSRADLGLRLDDLISPQSDVRAHAVDEIDQSGVLARDTTLAVAVLRVAADGAGEAQGPLLNPWRLPRSVLTTSTDQDTVLAVPMRPGARDVTASTAMPTVDRARAMVAERLPRDGRATATGVSVGLFGPCHGLAEVRQGWLRARVAARAAAATDTGGQGLVREWSRLGAERLLWCAPDARLAEAVLTPGTTLLLQREDLARTARAFLDAAGSVKDAALELRVHRQTLYHRLHRIEELTGLDLADGRDRLTLHLALTLGPHVA</sequence>
<evidence type="ECO:0000313" key="3">
    <source>
        <dbReference type="Proteomes" id="UP000243342"/>
    </source>
</evidence>
<dbReference type="AlphaFoldDB" id="A0A1J7CBV8"/>
<feature type="domain" description="PucR C-terminal helix-turn-helix" evidence="1">
    <location>
        <begin position="336"/>
        <end position="393"/>
    </location>
</feature>
<organism evidence="2 3">
    <name type="scientific">Mangrovactinospora gilvigrisea</name>
    <dbReference type="NCBI Taxonomy" id="1428644"/>
    <lineage>
        <taxon>Bacteria</taxon>
        <taxon>Bacillati</taxon>
        <taxon>Actinomycetota</taxon>
        <taxon>Actinomycetes</taxon>
        <taxon>Kitasatosporales</taxon>
        <taxon>Streptomycetaceae</taxon>
        <taxon>Mangrovactinospora</taxon>
    </lineage>
</organism>
<dbReference type="Pfam" id="PF13556">
    <property type="entry name" value="HTH_30"/>
    <property type="match status" value="1"/>
</dbReference>
<keyword evidence="3" id="KW-1185">Reference proteome</keyword>
<dbReference type="InterPro" id="IPR025736">
    <property type="entry name" value="PucR_C-HTH_dom"/>
</dbReference>